<dbReference type="Pfam" id="PF01607">
    <property type="entry name" value="CBM_14"/>
    <property type="match status" value="1"/>
</dbReference>
<gene>
    <name evidence="3" type="ORF">B4U80_14880</name>
</gene>
<sequence length="91" mass="10208">MFSIILITIVSMMIPNIVISFECNGETPSCTGQLDGFYCYPCDITKYIRCLDGTVNDFDCPNGLEFSCRMRECNFPGIDSTCRGNRMTFCG</sequence>
<protein>
    <recommendedName>
        <fullName evidence="2">Chitin-binding type-2 domain-containing protein</fullName>
    </recommendedName>
</protein>
<evidence type="ECO:0000313" key="3">
    <source>
        <dbReference type="EMBL" id="RWS23850.1"/>
    </source>
</evidence>
<evidence type="ECO:0000313" key="4">
    <source>
        <dbReference type="Proteomes" id="UP000288716"/>
    </source>
</evidence>
<dbReference type="Proteomes" id="UP000288716">
    <property type="component" value="Unassembled WGS sequence"/>
</dbReference>
<dbReference type="InterPro" id="IPR036508">
    <property type="entry name" value="Chitin-bd_dom_sf"/>
</dbReference>
<dbReference type="Gene3D" id="2.170.140.10">
    <property type="entry name" value="Chitin binding domain"/>
    <property type="match status" value="1"/>
</dbReference>
<evidence type="ECO:0000256" key="1">
    <source>
        <dbReference type="SAM" id="SignalP"/>
    </source>
</evidence>
<feature type="signal peptide" evidence="1">
    <location>
        <begin position="1"/>
        <end position="20"/>
    </location>
</feature>
<dbReference type="SUPFAM" id="SSF57625">
    <property type="entry name" value="Invertebrate chitin-binding proteins"/>
    <property type="match status" value="1"/>
</dbReference>
<name>A0A443S8J8_9ACAR</name>
<dbReference type="VEuPathDB" id="VectorBase:LDEU008190"/>
<keyword evidence="4" id="KW-1185">Reference proteome</keyword>
<dbReference type="EMBL" id="NCKV01005779">
    <property type="protein sequence ID" value="RWS23850.1"/>
    <property type="molecule type" value="Genomic_DNA"/>
</dbReference>
<feature type="chain" id="PRO_5019421926" description="Chitin-binding type-2 domain-containing protein" evidence="1">
    <location>
        <begin position="21"/>
        <end position="91"/>
    </location>
</feature>
<reference evidence="3 4" key="1">
    <citation type="journal article" date="2018" name="Gigascience">
        <title>Genomes of trombidid mites reveal novel predicted allergens and laterally-transferred genes associated with secondary metabolism.</title>
        <authorList>
            <person name="Dong X."/>
            <person name="Chaisiri K."/>
            <person name="Xia D."/>
            <person name="Armstrong S.D."/>
            <person name="Fang Y."/>
            <person name="Donnelly M.J."/>
            <person name="Kadowaki T."/>
            <person name="McGarry J.W."/>
            <person name="Darby A.C."/>
            <person name="Makepeace B.L."/>
        </authorList>
    </citation>
    <scope>NUCLEOTIDE SEQUENCE [LARGE SCALE GENOMIC DNA]</scope>
    <source>
        <strain evidence="3">UoL-UT</strain>
    </source>
</reference>
<keyword evidence="1" id="KW-0732">Signal</keyword>
<organism evidence="3 4">
    <name type="scientific">Leptotrombidium deliense</name>
    <dbReference type="NCBI Taxonomy" id="299467"/>
    <lineage>
        <taxon>Eukaryota</taxon>
        <taxon>Metazoa</taxon>
        <taxon>Ecdysozoa</taxon>
        <taxon>Arthropoda</taxon>
        <taxon>Chelicerata</taxon>
        <taxon>Arachnida</taxon>
        <taxon>Acari</taxon>
        <taxon>Acariformes</taxon>
        <taxon>Trombidiformes</taxon>
        <taxon>Prostigmata</taxon>
        <taxon>Anystina</taxon>
        <taxon>Parasitengona</taxon>
        <taxon>Trombiculoidea</taxon>
        <taxon>Trombiculidae</taxon>
        <taxon>Leptotrombidium</taxon>
    </lineage>
</organism>
<comment type="caution">
    <text evidence="3">The sequence shown here is derived from an EMBL/GenBank/DDBJ whole genome shotgun (WGS) entry which is preliminary data.</text>
</comment>
<dbReference type="OrthoDB" id="6020543at2759"/>
<accession>A0A443S8J8</accession>
<dbReference type="STRING" id="299467.A0A443S8J8"/>
<evidence type="ECO:0000259" key="2">
    <source>
        <dbReference type="Pfam" id="PF01607"/>
    </source>
</evidence>
<feature type="domain" description="Chitin-binding type-2" evidence="2">
    <location>
        <begin position="30"/>
        <end position="82"/>
    </location>
</feature>
<dbReference type="GO" id="GO:0005576">
    <property type="term" value="C:extracellular region"/>
    <property type="evidence" value="ECO:0007669"/>
    <property type="project" value="InterPro"/>
</dbReference>
<proteinExistence type="predicted"/>
<dbReference type="GO" id="GO:0008061">
    <property type="term" value="F:chitin binding"/>
    <property type="evidence" value="ECO:0007669"/>
    <property type="project" value="InterPro"/>
</dbReference>
<dbReference type="InterPro" id="IPR002557">
    <property type="entry name" value="Chitin-bd_dom"/>
</dbReference>
<dbReference type="AlphaFoldDB" id="A0A443S8J8"/>